<reference evidence="6" key="1">
    <citation type="journal article" date="2021" name="Genome Biol. Evol.">
        <title>A High-Quality Reference Genome for a Parasitic Bivalve with Doubly Uniparental Inheritance (Bivalvia: Unionida).</title>
        <authorList>
            <person name="Smith C.H."/>
        </authorList>
    </citation>
    <scope>NUCLEOTIDE SEQUENCE</scope>
    <source>
        <strain evidence="6">CHS0354</strain>
    </source>
</reference>
<evidence type="ECO:0000313" key="7">
    <source>
        <dbReference type="Proteomes" id="UP001195483"/>
    </source>
</evidence>
<comment type="caution">
    <text evidence="2">Lacks conserved residue(s) required for the propagation of feature annotation.</text>
</comment>
<feature type="domain" description="Sushi" evidence="5">
    <location>
        <begin position="113"/>
        <end position="177"/>
    </location>
</feature>
<feature type="region of interest" description="Disordered" evidence="3">
    <location>
        <begin position="354"/>
        <end position="388"/>
    </location>
</feature>
<dbReference type="Proteomes" id="UP001195483">
    <property type="component" value="Unassembled WGS sequence"/>
</dbReference>
<name>A0AAE0VJI9_9BIVA</name>
<evidence type="ECO:0000256" key="4">
    <source>
        <dbReference type="SAM" id="SignalP"/>
    </source>
</evidence>
<evidence type="ECO:0000256" key="1">
    <source>
        <dbReference type="ARBA" id="ARBA00023157"/>
    </source>
</evidence>
<feature type="compositionally biased region" description="Basic and acidic residues" evidence="3">
    <location>
        <begin position="354"/>
        <end position="373"/>
    </location>
</feature>
<keyword evidence="4" id="KW-0732">Signal</keyword>
<reference evidence="6" key="3">
    <citation type="submission" date="2023-05" db="EMBL/GenBank/DDBJ databases">
        <authorList>
            <person name="Smith C.H."/>
        </authorList>
    </citation>
    <scope>NUCLEOTIDE SEQUENCE</scope>
    <source>
        <strain evidence="6">CHS0354</strain>
        <tissue evidence="6">Mantle</tissue>
    </source>
</reference>
<evidence type="ECO:0000313" key="6">
    <source>
        <dbReference type="EMBL" id="KAK3579961.1"/>
    </source>
</evidence>
<feature type="compositionally biased region" description="Basic and acidic residues" evidence="3">
    <location>
        <begin position="477"/>
        <end position="496"/>
    </location>
</feature>
<feature type="signal peptide" evidence="4">
    <location>
        <begin position="1"/>
        <end position="27"/>
    </location>
</feature>
<gene>
    <name evidence="6" type="ORF">CHS0354_033479</name>
</gene>
<feature type="domain" description="Sushi" evidence="5">
    <location>
        <begin position="192"/>
        <end position="256"/>
    </location>
</feature>
<dbReference type="SMART" id="SM00032">
    <property type="entry name" value="CCP"/>
    <property type="match status" value="2"/>
</dbReference>
<dbReference type="SUPFAM" id="SSF57535">
    <property type="entry name" value="Complement control module/SCR domain"/>
    <property type="match status" value="2"/>
</dbReference>
<protein>
    <recommendedName>
        <fullName evidence="5">Sushi domain-containing protein</fullName>
    </recommendedName>
</protein>
<evidence type="ECO:0000256" key="3">
    <source>
        <dbReference type="SAM" id="MobiDB-lite"/>
    </source>
</evidence>
<accession>A0AAE0VJI9</accession>
<keyword evidence="1" id="KW-1015">Disulfide bond</keyword>
<organism evidence="6 7">
    <name type="scientific">Potamilus streckersoni</name>
    <dbReference type="NCBI Taxonomy" id="2493646"/>
    <lineage>
        <taxon>Eukaryota</taxon>
        <taxon>Metazoa</taxon>
        <taxon>Spiralia</taxon>
        <taxon>Lophotrochozoa</taxon>
        <taxon>Mollusca</taxon>
        <taxon>Bivalvia</taxon>
        <taxon>Autobranchia</taxon>
        <taxon>Heteroconchia</taxon>
        <taxon>Palaeoheterodonta</taxon>
        <taxon>Unionida</taxon>
        <taxon>Unionoidea</taxon>
        <taxon>Unionidae</taxon>
        <taxon>Ambleminae</taxon>
        <taxon>Lampsilini</taxon>
        <taxon>Potamilus</taxon>
    </lineage>
</organism>
<sequence>MVVPQLKAFVFSALLLQTFIFPDLIRAQRNGETGRYVYTDDTDQIRYCHYCDEKDLNINTQVKMAQVNQCIKNNFPFTNKTDEEEQRRKLRPLCNRGKLPSCPLLHRILNGEWNCGHSPHLMDSEFYNSAVDGYILPVYTSCSLVCVEGYHVVGTDSLYCNESRQWDTETRMINCTKDPVCPLLNRTLNRKWECSFSRDQEESKFYKQTFDGYIVPVGTICSLVCSEGYHVIGTNIIHCNKSHQWNTETGAIYCAKNPDRNDDIEEHHLPVIIGSVTSVCAVIGIVGIIFICYYVCKGTTYKTEEDSSVESDTSSSSLIYFKRAVEHEEIKYSEDLVNETNSLLKPMRVVNKKEGDLGKGRKSDKKEDKKEGSQRIGKNTSHLKSNQINPDEEVKYLIKIKIPVEHNDLSGEHGVHVESKESYSMQEQINKGLQEDQTEIELRASCDGDKDDKTMNHVEGGRDLVTNPCQVLSKRRERGDGIEAGDCSHEHKDDPLLKTNSHKHKDDPLLSSKDLKKGIRNTEEIIDTNFYQLCGKGKKFDPVVKVDMNVDASGLDNPKVTHPQTMLEFKDEDTNGCQIQLLRKKHEKETTGGRKETPVIAEGGSDAKVMVAYLSEEQGRERVMVREYEVNKFSVPYGKRFFIVPKCQGTINRLNVSKDEGCYRGSQYASYQFLHVVESARADDHGSYNWKIFLEECGSPKYMGRLFIKIEIDQLSIVSLLPLDSNLLSSPFWQSMNPESVLDDSSLSVRDRPSGRSCSPIINQAGSGALTGLHQQETGSAMSPGAVEAAQNLDAAEVSRRQCSSDPCHCTETVESAWNDNSLKMDELIHRGENEFMPWTHLGSRVLDMKPWFLECLEWHLRGRVHDGPMKYILKQMVHDGKKIGHLVEHFAFVCRYDLVNCIKTFHSCDYCKCFYNRYSDK</sequence>
<dbReference type="Pfam" id="PF00084">
    <property type="entry name" value="Sushi"/>
    <property type="match status" value="2"/>
</dbReference>
<feature type="chain" id="PRO_5042222156" description="Sushi domain-containing protein" evidence="4">
    <location>
        <begin position="28"/>
        <end position="922"/>
    </location>
</feature>
<reference evidence="6" key="2">
    <citation type="journal article" date="2021" name="Genome Biol. Evol.">
        <title>Developing a high-quality reference genome for a parasitic bivalve with doubly uniparental inheritance (Bivalvia: Unionida).</title>
        <authorList>
            <person name="Smith C.H."/>
        </authorList>
    </citation>
    <scope>NUCLEOTIDE SEQUENCE</scope>
    <source>
        <strain evidence="6">CHS0354</strain>
        <tissue evidence="6">Mantle</tissue>
    </source>
</reference>
<dbReference type="InterPro" id="IPR035976">
    <property type="entry name" value="Sushi/SCR/CCP_sf"/>
</dbReference>
<feature type="region of interest" description="Disordered" evidence="3">
    <location>
        <begin position="476"/>
        <end position="509"/>
    </location>
</feature>
<proteinExistence type="predicted"/>
<keyword evidence="2" id="KW-0768">Sushi</keyword>
<comment type="caution">
    <text evidence="6">The sequence shown here is derived from an EMBL/GenBank/DDBJ whole genome shotgun (WGS) entry which is preliminary data.</text>
</comment>
<dbReference type="EMBL" id="JAEAOA010001962">
    <property type="protein sequence ID" value="KAK3579961.1"/>
    <property type="molecule type" value="Genomic_DNA"/>
</dbReference>
<dbReference type="InterPro" id="IPR000436">
    <property type="entry name" value="Sushi_SCR_CCP_dom"/>
</dbReference>
<evidence type="ECO:0000256" key="2">
    <source>
        <dbReference type="PROSITE-ProRule" id="PRU00302"/>
    </source>
</evidence>
<keyword evidence="7" id="KW-1185">Reference proteome</keyword>
<feature type="compositionally biased region" description="Polar residues" evidence="3">
    <location>
        <begin position="376"/>
        <end position="388"/>
    </location>
</feature>
<dbReference type="AlphaFoldDB" id="A0AAE0VJI9"/>
<dbReference type="Gene3D" id="2.10.70.10">
    <property type="entry name" value="Complement Module, domain 1"/>
    <property type="match status" value="2"/>
</dbReference>
<evidence type="ECO:0000259" key="5">
    <source>
        <dbReference type="PROSITE" id="PS50923"/>
    </source>
</evidence>
<dbReference type="CDD" id="cd00033">
    <property type="entry name" value="CCP"/>
    <property type="match status" value="2"/>
</dbReference>
<dbReference type="PROSITE" id="PS50923">
    <property type="entry name" value="SUSHI"/>
    <property type="match status" value="2"/>
</dbReference>